<dbReference type="STRING" id="284581.AMD01_11775"/>
<feature type="domain" description="HTH cro/C1-type" evidence="1">
    <location>
        <begin position="13"/>
        <end position="66"/>
    </location>
</feature>
<keyword evidence="3" id="KW-1185">Reference proteome</keyword>
<dbReference type="InterPro" id="IPR010982">
    <property type="entry name" value="Lambda_DNA-bd_dom_sf"/>
</dbReference>
<evidence type="ECO:0000313" key="2">
    <source>
        <dbReference type="EMBL" id="KOO46496.1"/>
    </source>
</evidence>
<evidence type="ECO:0000259" key="1">
    <source>
        <dbReference type="PROSITE" id="PS50943"/>
    </source>
</evidence>
<dbReference type="PANTHER" id="PTHR37038:SF14">
    <property type="entry name" value="TRANSCRIPTIONAL ACTIVATOR"/>
    <property type="match status" value="1"/>
</dbReference>
<dbReference type="EMBL" id="LILC01000013">
    <property type="protein sequence ID" value="KOO46496.1"/>
    <property type="molecule type" value="Genomic_DNA"/>
</dbReference>
<dbReference type="AlphaFoldDB" id="A0A0M0L604"/>
<dbReference type="CDD" id="cd00093">
    <property type="entry name" value="HTH_XRE"/>
    <property type="match status" value="1"/>
</dbReference>
<proteinExistence type="predicted"/>
<comment type="caution">
    <text evidence="2">The sequence shown here is derived from an EMBL/GenBank/DDBJ whole genome shotgun (WGS) entry which is preliminary data.</text>
</comment>
<evidence type="ECO:0000313" key="3">
    <source>
        <dbReference type="Proteomes" id="UP000037558"/>
    </source>
</evidence>
<dbReference type="OrthoDB" id="1150409at2"/>
<sequence>MDPYVDIAIGSTIKGLRVSSGISQKELSEGVCTQSLISQIESGNNIPNSILLKQIAEKLGITLDGLLLMSEYPKFDHFVEVESKLIKLIESNNYKQALEMIEYEKENVSSKNGKVKQFFLWAEGVCQYYLNNNFVLAMDLLKEALSASSNLVFSYQDAKILNSQGILYAQEKLLEESVETFKIILATNKKLSPYVVSLSPLLPKVYYNLSKVFTIQGYYEESIEYCQEGIKYSKNMESIADLGELFFQIGINYEKLEKYNESLIWLTKSQDIFELKVSDYELLSVITNKIHEVNTLLSERLNHQFNR</sequence>
<accession>A0A0M0L604</accession>
<dbReference type="GO" id="GO:0003677">
    <property type="term" value="F:DNA binding"/>
    <property type="evidence" value="ECO:0007669"/>
    <property type="project" value="InterPro"/>
</dbReference>
<dbReference type="InterPro" id="IPR041315">
    <property type="entry name" value="PlcR_TPR"/>
</dbReference>
<dbReference type="InterPro" id="IPR019734">
    <property type="entry name" value="TPR_rpt"/>
</dbReference>
<dbReference type="Proteomes" id="UP000037558">
    <property type="component" value="Unassembled WGS sequence"/>
</dbReference>
<dbReference type="SMART" id="SM00530">
    <property type="entry name" value="HTH_XRE"/>
    <property type="match status" value="1"/>
</dbReference>
<dbReference type="Pfam" id="PF01381">
    <property type="entry name" value="HTH_3"/>
    <property type="match status" value="1"/>
</dbReference>
<organism evidence="2 3">
    <name type="scientific">Priestia koreensis</name>
    <dbReference type="NCBI Taxonomy" id="284581"/>
    <lineage>
        <taxon>Bacteria</taxon>
        <taxon>Bacillati</taxon>
        <taxon>Bacillota</taxon>
        <taxon>Bacilli</taxon>
        <taxon>Bacillales</taxon>
        <taxon>Bacillaceae</taxon>
        <taxon>Priestia</taxon>
    </lineage>
</organism>
<dbReference type="PATRIC" id="fig|284581.3.peg.2472"/>
<dbReference type="InterPro" id="IPR001387">
    <property type="entry name" value="Cro/C1-type_HTH"/>
</dbReference>
<dbReference type="PROSITE" id="PS50943">
    <property type="entry name" value="HTH_CROC1"/>
    <property type="match status" value="1"/>
</dbReference>
<dbReference type="Pfam" id="PF18768">
    <property type="entry name" value="RNPP_C"/>
    <property type="match status" value="1"/>
</dbReference>
<dbReference type="SUPFAM" id="SSF47413">
    <property type="entry name" value="lambda repressor-like DNA-binding domains"/>
    <property type="match status" value="1"/>
</dbReference>
<protein>
    <recommendedName>
        <fullName evidence="1">HTH cro/C1-type domain-containing protein</fullName>
    </recommendedName>
</protein>
<name>A0A0M0L604_9BACI</name>
<dbReference type="InterPro" id="IPR011990">
    <property type="entry name" value="TPR-like_helical_dom_sf"/>
</dbReference>
<dbReference type="Gene3D" id="1.25.40.10">
    <property type="entry name" value="Tetratricopeptide repeat domain"/>
    <property type="match status" value="1"/>
</dbReference>
<dbReference type="PANTHER" id="PTHR37038">
    <property type="entry name" value="TRANSCRIPTIONAL REGULATOR-RELATED"/>
    <property type="match status" value="1"/>
</dbReference>
<dbReference type="InterPro" id="IPR053163">
    <property type="entry name" value="HTH-type_regulator_Rgg"/>
</dbReference>
<dbReference type="RefSeq" id="WP_053401591.1">
    <property type="nucleotide sequence ID" value="NZ_JAUKEN010000001.1"/>
</dbReference>
<reference evidence="3" key="1">
    <citation type="submission" date="2015-08" db="EMBL/GenBank/DDBJ databases">
        <title>Fjat-14210 dsm16467.</title>
        <authorList>
            <person name="Liu B."/>
            <person name="Wang J."/>
            <person name="Zhu Y."/>
            <person name="Liu G."/>
            <person name="Chen Q."/>
            <person name="Chen Z."/>
            <person name="Lan J."/>
            <person name="Che J."/>
            <person name="Ge C."/>
            <person name="Shi H."/>
            <person name="Pan Z."/>
            <person name="Liu X."/>
        </authorList>
    </citation>
    <scope>NUCLEOTIDE SEQUENCE [LARGE SCALE GENOMIC DNA]</scope>
    <source>
        <strain evidence="3">DSM 16467</strain>
    </source>
</reference>
<gene>
    <name evidence="2" type="ORF">AMD01_11775</name>
</gene>
<dbReference type="SMART" id="SM00028">
    <property type="entry name" value="TPR"/>
    <property type="match status" value="3"/>
</dbReference>
<dbReference type="SUPFAM" id="SSF48452">
    <property type="entry name" value="TPR-like"/>
    <property type="match status" value="1"/>
</dbReference>